<organism evidence="1 2">
    <name type="scientific">Brevibacterium metallidurans</name>
    <dbReference type="NCBI Taxonomy" id="1482676"/>
    <lineage>
        <taxon>Bacteria</taxon>
        <taxon>Bacillati</taxon>
        <taxon>Actinomycetota</taxon>
        <taxon>Actinomycetes</taxon>
        <taxon>Micrococcales</taxon>
        <taxon>Brevibacteriaceae</taxon>
        <taxon>Brevibacterium</taxon>
    </lineage>
</organism>
<protein>
    <submittedName>
        <fullName evidence="1">Pyridoxamine 5'-phosphate oxidase family protein</fullName>
    </submittedName>
</protein>
<evidence type="ECO:0000313" key="2">
    <source>
        <dbReference type="Proteomes" id="UP001498238"/>
    </source>
</evidence>
<dbReference type="PANTHER" id="PTHR34071:SF2">
    <property type="entry name" value="FLAVIN-NUCLEOTIDE-BINDING PROTEIN"/>
    <property type="match status" value="1"/>
</dbReference>
<dbReference type="RefSeq" id="WP_339391406.1">
    <property type="nucleotide sequence ID" value="NZ_BAAAAF010000001.1"/>
</dbReference>
<dbReference type="SUPFAM" id="SSF50475">
    <property type="entry name" value="FMN-binding split barrel"/>
    <property type="match status" value="1"/>
</dbReference>
<name>A0ABN0SJF2_9MICO</name>
<dbReference type="InterPro" id="IPR012349">
    <property type="entry name" value="Split_barrel_FMN-bd"/>
</dbReference>
<dbReference type="Proteomes" id="UP001498238">
    <property type="component" value="Unassembled WGS sequence"/>
</dbReference>
<keyword evidence="2" id="KW-1185">Reference proteome</keyword>
<gene>
    <name evidence="1" type="ORF">NCCP602_03890</name>
</gene>
<sequence length="214" mass="23468">MSDLVPQRSPELMSDDLTELHRLLDDTAIAHVSIVRDGRPFAFGTLIARVGDTIVIHGSTGSRWMRSLLSQPCAVAVTKVDGVVVARSAFESSMLYRSALILGQFAEVVGDRKEQTLSLLTDRLLPGRSAEVRASTKKELAATLLLEMPIEEWSLRISDEWPEDPDDDVAGDAWAGKIRFTEVDSELEPAPDLREGIDVARSVRAAQEAARTLT</sequence>
<dbReference type="EMBL" id="BAAAAF010000001">
    <property type="protein sequence ID" value="GAA0034428.1"/>
    <property type="molecule type" value="Genomic_DNA"/>
</dbReference>
<dbReference type="Pfam" id="PF12900">
    <property type="entry name" value="Pyridox_ox_2"/>
    <property type="match status" value="1"/>
</dbReference>
<dbReference type="PANTHER" id="PTHR34071">
    <property type="entry name" value="5-NITROIMIDAZOLE ANTIBIOTICS RESISTANCE PROTEIN, NIMA-FAMILY-RELATED PROTEIN-RELATED"/>
    <property type="match status" value="1"/>
</dbReference>
<dbReference type="InterPro" id="IPR024747">
    <property type="entry name" value="Pyridox_Oxase-rel"/>
</dbReference>
<reference evidence="1 2" key="1">
    <citation type="submission" date="2024-01" db="EMBL/GenBank/DDBJ databases">
        <title>Characterization of antibiotic resistant novel bacterial strains and their environmental applications.</title>
        <authorList>
            <person name="Manzoor S."/>
            <person name="Abbas S."/>
            <person name="Arshad M."/>
            <person name="Ahmed I."/>
        </authorList>
    </citation>
    <scope>NUCLEOTIDE SEQUENCE [LARGE SCALE GENOMIC DNA]</scope>
    <source>
        <strain evidence="1 2">NCCP-602</strain>
    </source>
</reference>
<accession>A0ABN0SJF2</accession>
<evidence type="ECO:0000313" key="1">
    <source>
        <dbReference type="EMBL" id="GAA0034428.1"/>
    </source>
</evidence>
<proteinExistence type="predicted"/>
<dbReference type="Gene3D" id="2.30.110.10">
    <property type="entry name" value="Electron Transport, Fmn-binding Protein, Chain A"/>
    <property type="match status" value="1"/>
</dbReference>
<comment type="caution">
    <text evidence="1">The sequence shown here is derived from an EMBL/GenBank/DDBJ whole genome shotgun (WGS) entry which is preliminary data.</text>
</comment>